<gene>
    <name evidence="5" type="ORF">AX760_23225</name>
</gene>
<sequence length="464" mass="51188">MGFVFYDLETTGLSPAYNQPLQFAAIRTDDSFAEIERVNLRCRIAPHIIPAPQALVVTGVTPAQLIDPALPTLFEFTQTVMELIERWAPATWVGFNTIRFDEEVLRQTFYQNLQPNIYATQFNGNNRLDILTAVYAVWCRNPGLLNWPTDDTGRTTFKLDRLAPANGFNAHNAHDALGDVEATIHIARLIANGDPVLWSAILHNRDKQSVMATLETFQPVELVLRFGGGPPRSYVGCFCGTAAGNPTQAAFFDLEAIDPEILMQADDATLFVAVDGTPQIIRGIATNKVPSLFPIANPHPDHVRKAALIAANPAFRARVGQAMAARFVDDPDASPPPVEKQIYGGFYGKGDSDLLAEFQQSNWHRRNEIVDLLTDARLRQLGRRLIAFHAPSALTAEEASQFKTFLHERWNALDTPEIEWTTIASATRAIAELRAVPGADQSALDDIAGFIQQIGPAQPALRQE</sequence>
<feature type="binding site" evidence="1">
    <location>
        <position position="9"/>
    </location>
    <ligand>
        <name>substrate</name>
    </ligand>
</feature>
<dbReference type="InterPro" id="IPR036397">
    <property type="entry name" value="RNaseH_sf"/>
</dbReference>
<dbReference type="InterPro" id="IPR023607">
    <property type="entry name" value="Exodeoxyribonuclease_I"/>
</dbReference>
<keyword evidence="5" id="KW-0378">Hydrolase</keyword>
<evidence type="ECO:0000259" key="4">
    <source>
        <dbReference type="PROSITE" id="PS51785"/>
    </source>
</evidence>
<dbReference type="PROSITE" id="PS51785">
    <property type="entry name" value="EXOI_C"/>
    <property type="match status" value="1"/>
</dbReference>
<feature type="binding site" evidence="2">
    <location>
        <position position="7"/>
    </location>
    <ligand>
        <name>Mg(2+)</name>
        <dbReference type="ChEBI" id="CHEBI:18420"/>
        <label>1</label>
    </ligand>
</feature>
<dbReference type="RefSeq" id="WP_071835166.1">
    <property type="nucleotide sequence ID" value="NZ_LSRP01000124.1"/>
</dbReference>
<feature type="binding site" evidence="2">
    <location>
        <position position="9"/>
    </location>
    <ligand>
        <name>Mg(2+)</name>
        <dbReference type="ChEBI" id="CHEBI:18420"/>
        <label>2</label>
    </ligand>
</feature>
<dbReference type="GO" id="GO:0005829">
    <property type="term" value="C:cytosol"/>
    <property type="evidence" value="ECO:0007669"/>
    <property type="project" value="TreeGrafter"/>
</dbReference>
<dbReference type="Pfam" id="PF26016">
    <property type="entry name" value="ExoI_C"/>
    <property type="match status" value="1"/>
</dbReference>
<dbReference type="PIRSF" id="PIRSF000977">
    <property type="entry name" value="Exodeoxyribonuclease_I"/>
    <property type="match status" value="1"/>
</dbReference>
<keyword evidence="5" id="KW-0540">Nuclease</keyword>
<dbReference type="OrthoDB" id="9763470at2"/>
<feature type="domain" description="ExoI C-terminal" evidence="4">
    <location>
        <begin position="334"/>
        <end position="458"/>
    </location>
</feature>
<dbReference type="Gene3D" id="3.30.420.10">
    <property type="entry name" value="Ribonuclease H-like superfamily/Ribonuclease H"/>
    <property type="match status" value="1"/>
</dbReference>
<dbReference type="GO" id="GO:0045004">
    <property type="term" value="P:DNA replication proofreading"/>
    <property type="evidence" value="ECO:0007669"/>
    <property type="project" value="TreeGrafter"/>
</dbReference>
<evidence type="ECO:0000313" key="5">
    <source>
        <dbReference type="EMBL" id="OJF91624.1"/>
    </source>
</evidence>
<dbReference type="InterPro" id="IPR013520">
    <property type="entry name" value="Ribonucl_H"/>
</dbReference>
<dbReference type="InterPro" id="IPR034747">
    <property type="entry name" value="EXOI_SH3"/>
</dbReference>
<accession>A0A657LLT6</accession>
<evidence type="ECO:0000259" key="3">
    <source>
        <dbReference type="PROSITE" id="PS51784"/>
    </source>
</evidence>
<organism evidence="5 6">
    <name type="scientific">Pararhizobium antarcticum</name>
    <dbReference type="NCBI Taxonomy" id="1798805"/>
    <lineage>
        <taxon>Bacteria</taxon>
        <taxon>Pseudomonadati</taxon>
        <taxon>Pseudomonadota</taxon>
        <taxon>Alphaproteobacteria</taxon>
        <taxon>Hyphomicrobiales</taxon>
        <taxon>Rhizobiaceae</taxon>
        <taxon>Rhizobium/Agrobacterium group</taxon>
        <taxon>Pararhizobium</taxon>
    </lineage>
</organism>
<dbReference type="SUPFAM" id="SSF53098">
    <property type="entry name" value="Ribonuclease H-like"/>
    <property type="match status" value="1"/>
</dbReference>
<dbReference type="InterPro" id="IPR058561">
    <property type="entry name" value="Exonuc_1_C"/>
</dbReference>
<protein>
    <submittedName>
        <fullName evidence="5">Exonuclease I</fullName>
    </submittedName>
</protein>
<dbReference type="Gene3D" id="1.20.1280.70">
    <property type="entry name" value="Exonuclease ExoI, domain 3"/>
    <property type="match status" value="1"/>
</dbReference>
<dbReference type="CDD" id="cd06138">
    <property type="entry name" value="ExoI_N"/>
    <property type="match status" value="1"/>
</dbReference>
<evidence type="ECO:0000256" key="2">
    <source>
        <dbReference type="PIRSR" id="PIRSR000977-2"/>
    </source>
</evidence>
<keyword evidence="2" id="KW-0460">Magnesium</keyword>
<evidence type="ECO:0000313" key="6">
    <source>
        <dbReference type="Proteomes" id="UP000182661"/>
    </source>
</evidence>
<evidence type="ECO:0000256" key="1">
    <source>
        <dbReference type="PIRSR" id="PIRSR000977-1"/>
    </source>
</evidence>
<dbReference type="EMBL" id="LSRP01000124">
    <property type="protein sequence ID" value="OJF91624.1"/>
    <property type="molecule type" value="Genomic_DNA"/>
</dbReference>
<dbReference type="GO" id="GO:0046872">
    <property type="term" value="F:metal ion binding"/>
    <property type="evidence" value="ECO:0007669"/>
    <property type="project" value="UniProtKB-KW"/>
</dbReference>
<keyword evidence="2" id="KW-0479">Metal-binding</keyword>
<feature type="binding site" evidence="1">
    <location>
        <position position="158"/>
    </location>
    <ligand>
        <name>substrate</name>
    </ligand>
</feature>
<feature type="binding site" evidence="2">
    <location>
        <position position="179"/>
    </location>
    <ligand>
        <name>Mg(2+)</name>
        <dbReference type="ChEBI" id="CHEBI:18420"/>
        <label>2</label>
    </ligand>
</feature>
<comment type="cofactor">
    <cofactor evidence="2">
        <name>Mg(2+)</name>
        <dbReference type="ChEBI" id="CHEBI:18420"/>
    </cofactor>
    <text evidence="2">Binds 2 Mg(2+) ions per monomer.</text>
</comment>
<dbReference type="GO" id="GO:0008310">
    <property type="term" value="F:single-stranded DNA 3'-5' DNA exonuclease activity"/>
    <property type="evidence" value="ECO:0007669"/>
    <property type="project" value="UniProtKB-EC"/>
</dbReference>
<keyword evidence="5" id="KW-0269">Exonuclease</keyword>
<dbReference type="Proteomes" id="UP000182661">
    <property type="component" value="Unassembled WGS sequence"/>
</dbReference>
<comment type="caution">
    <text evidence="5">The sequence shown here is derived from an EMBL/GenBank/DDBJ whole genome shotgun (WGS) entry which is preliminary data.</text>
</comment>
<dbReference type="Pfam" id="PF00929">
    <property type="entry name" value="RNase_T"/>
    <property type="match status" value="1"/>
</dbReference>
<dbReference type="PROSITE" id="PS51784">
    <property type="entry name" value="EXOI_SH3"/>
    <property type="match status" value="1"/>
</dbReference>
<name>A0A657LLT6_9HYPH</name>
<feature type="domain" description="ExoI SH3-like" evidence="3">
    <location>
        <begin position="195"/>
        <end position="347"/>
    </location>
</feature>
<dbReference type="GO" id="GO:0003677">
    <property type="term" value="F:DNA binding"/>
    <property type="evidence" value="ECO:0007669"/>
    <property type="project" value="UniProtKB-KW"/>
</dbReference>
<keyword evidence="6" id="KW-1185">Reference proteome</keyword>
<dbReference type="PANTHER" id="PTHR30231:SF41">
    <property type="entry name" value="DNA POLYMERASE III SUBUNIT EPSILON"/>
    <property type="match status" value="1"/>
</dbReference>
<dbReference type="AlphaFoldDB" id="A0A657LLT6"/>
<proteinExistence type="predicted"/>
<dbReference type="PANTHER" id="PTHR30231">
    <property type="entry name" value="DNA POLYMERASE III SUBUNIT EPSILON"/>
    <property type="match status" value="1"/>
</dbReference>
<dbReference type="InterPro" id="IPR012337">
    <property type="entry name" value="RNaseH-like_sf"/>
</dbReference>
<dbReference type="SMART" id="SM00479">
    <property type="entry name" value="EXOIII"/>
    <property type="match status" value="1"/>
</dbReference>
<reference evidence="5 6" key="1">
    <citation type="submission" date="2016-02" db="EMBL/GenBank/DDBJ databases">
        <title>Genome sequencing of a beta-galactosidase producing bacteria Rhizobium sp. 59.</title>
        <authorList>
            <person name="Wang D."/>
            <person name="Kot W."/>
            <person name="Qin Y."/>
            <person name="Hansen L."/>
            <person name="Naqvi K."/>
            <person name="Rensing C."/>
        </authorList>
    </citation>
    <scope>NUCLEOTIDE SEQUENCE [LARGE SCALE GENOMIC DNA]</scope>
    <source>
        <strain evidence="5 6">59</strain>
    </source>
</reference>